<evidence type="ECO:0008006" key="7">
    <source>
        <dbReference type="Google" id="ProtNLM"/>
    </source>
</evidence>
<reference evidence="5 6" key="1">
    <citation type="submission" date="2023-12" db="EMBL/GenBank/DDBJ databases">
        <title>A high-quality genome assembly for Dillenia turbinata (Dilleniales).</title>
        <authorList>
            <person name="Chanderbali A."/>
        </authorList>
    </citation>
    <scope>NUCLEOTIDE SEQUENCE [LARGE SCALE GENOMIC DNA]</scope>
    <source>
        <strain evidence="5">LSX21</strain>
        <tissue evidence="5">Leaf</tissue>
    </source>
</reference>
<dbReference type="AlphaFoldDB" id="A0AAN8UPW6"/>
<gene>
    <name evidence="5" type="ORF">RJ641_021569</name>
</gene>
<keyword evidence="1" id="KW-0479">Metal-binding</keyword>
<dbReference type="InterPro" id="IPR013083">
    <property type="entry name" value="Znf_RING/FYVE/PHD"/>
</dbReference>
<feature type="compositionally biased region" description="Polar residues" evidence="4">
    <location>
        <begin position="169"/>
        <end position="180"/>
    </location>
</feature>
<keyword evidence="6" id="KW-1185">Reference proteome</keyword>
<feature type="compositionally biased region" description="Polar residues" evidence="4">
    <location>
        <begin position="421"/>
        <end position="433"/>
    </location>
</feature>
<feature type="region of interest" description="Disordered" evidence="4">
    <location>
        <begin position="159"/>
        <end position="243"/>
    </location>
</feature>
<evidence type="ECO:0000256" key="3">
    <source>
        <dbReference type="ARBA" id="ARBA00022833"/>
    </source>
</evidence>
<evidence type="ECO:0000256" key="2">
    <source>
        <dbReference type="ARBA" id="ARBA00022771"/>
    </source>
</evidence>
<evidence type="ECO:0000313" key="6">
    <source>
        <dbReference type="Proteomes" id="UP001370490"/>
    </source>
</evidence>
<evidence type="ECO:0000313" key="5">
    <source>
        <dbReference type="EMBL" id="KAK6914248.1"/>
    </source>
</evidence>
<dbReference type="InterPro" id="IPR051834">
    <property type="entry name" value="RING_finger_E3_ligase"/>
</dbReference>
<dbReference type="Gene3D" id="3.30.40.10">
    <property type="entry name" value="Zinc/RING finger domain, C3HC4 (zinc finger)"/>
    <property type="match status" value="1"/>
</dbReference>
<dbReference type="GO" id="GO:0008270">
    <property type="term" value="F:zinc ion binding"/>
    <property type="evidence" value="ECO:0007669"/>
    <property type="project" value="UniProtKB-KW"/>
</dbReference>
<sequence>MAASSVDAPCVNTASGLLAELDLNKRPSTNDHRASELHTPATLLSDGNRNMEGVDFDPEMEVPDTPDRLAAKQTHHDDLVEENGSSSVVVISRNDNLCKDGNMNSRSRLVNGNGRNRGLHFFSRKNLESDFSNSFALDSSSTLRHSHIIRRGVAEGAFKHEEGQRNGAIFSNQGKGLSTTPEERKGPRETSCLYLNNPTDSSTRSVNSLKGKEKMEDNSFSSTGMDKGKAYNTNGDPKPKPEKVLSASMQSIMPSRVTGRKRLVRNGCISPYNIAKARALPQRNSKDIKDAEDEWNDGSKSEPIDLSHGVIGSTSGSGGIYLNLAKEKGIQIQTEPSKDHEAGNANPSERAKIANSVREDDAKCIEELAGWVSTRNRSKPKCSPLEKRDEMIHRENRNGNHHHEIPDTDCQHAVAVSAVKAQTSSSRSVSQGVNRWRHAESGFTKRQKKHGSTSGSAECSTSALDDSEIFCLGSSGGPSNTRLTRNLDNNHRRNLDSIIEIDEFSPDVTCLGDREAHGRSNDNINARARQVEADEILARELQEQLYNEGPTLLDGKMDAQLARMLQGQEEECRALSVTHHYDEDIARMLQRSSDVLHPPSRQRHAVVDPRMRVLEELEAAVGDHSDAGAIDQLLQLQRDFNENDYEMLLALDDNNHQHVGASSNQINSLPQSTVQTDNFEEVCTICLETPSTGDTIRHLPCLHKFHKDMRALLTKYWKQVLYVASKLN</sequence>
<feature type="region of interest" description="Disordered" evidence="4">
    <location>
        <begin position="291"/>
        <end position="311"/>
    </location>
</feature>
<dbReference type="GO" id="GO:0006511">
    <property type="term" value="P:ubiquitin-dependent protein catabolic process"/>
    <property type="evidence" value="ECO:0007669"/>
    <property type="project" value="TreeGrafter"/>
</dbReference>
<dbReference type="EMBL" id="JBAMMX010000026">
    <property type="protein sequence ID" value="KAK6914248.1"/>
    <property type="molecule type" value="Genomic_DNA"/>
</dbReference>
<dbReference type="GO" id="GO:0005634">
    <property type="term" value="C:nucleus"/>
    <property type="evidence" value="ECO:0007669"/>
    <property type="project" value="TreeGrafter"/>
</dbReference>
<organism evidence="5 6">
    <name type="scientific">Dillenia turbinata</name>
    <dbReference type="NCBI Taxonomy" id="194707"/>
    <lineage>
        <taxon>Eukaryota</taxon>
        <taxon>Viridiplantae</taxon>
        <taxon>Streptophyta</taxon>
        <taxon>Embryophyta</taxon>
        <taxon>Tracheophyta</taxon>
        <taxon>Spermatophyta</taxon>
        <taxon>Magnoliopsida</taxon>
        <taxon>eudicotyledons</taxon>
        <taxon>Gunneridae</taxon>
        <taxon>Pentapetalae</taxon>
        <taxon>Dilleniales</taxon>
        <taxon>Dilleniaceae</taxon>
        <taxon>Dillenia</taxon>
    </lineage>
</organism>
<dbReference type="SUPFAM" id="SSF57850">
    <property type="entry name" value="RING/U-box"/>
    <property type="match status" value="1"/>
</dbReference>
<comment type="caution">
    <text evidence="5">The sequence shown here is derived from an EMBL/GenBank/DDBJ whole genome shotgun (WGS) entry which is preliminary data.</text>
</comment>
<accession>A0AAN8UPW6</accession>
<proteinExistence type="predicted"/>
<feature type="region of interest" description="Disordered" evidence="4">
    <location>
        <begin position="421"/>
        <end position="459"/>
    </location>
</feature>
<protein>
    <recommendedName>
        <fullName evidence="7">RING-type domain-containing protein</fullName>
    </recommendedName>
</protein>
<evidence type="ECO:0000256" key="1">
    <source>
        <dbReference type="ARBA" id="ARBA00022723"/>
    </source>
</evidence>
<dbReference type="PANTHER" id="PTHR45931:SF25">
    <property type="entry name" value="E3 UBIQUITIN-PROTEIN LIGASE RLIM-LIKE ISOFORM X1"/>
    <property type="match status" value="1"/>
</dbReference>
<keyword evidence="2" id="KW-0863">Zinc-finger</keyword>
<feature type="compositionally biased region" description="Polar residues" evidence="4">
    <location>
        <begin position="193"/>
        <end position="208"/>
    </location>
</feature>
<name>A0AAN8UPW6_9MAGN</name>
<keyword evidence="3" id="KW-0862">Zinc</keyword>
<dbReference type="PANTHER" id="PTHR45931">
    <property type="entry name" value="SI:CH211-59O9.10"/>
    <property type="match status" value="1"/>
</dbReference>
<dbReference type="Proteomes" id="UP001370490">
    <property type="component" value="Unassembled WGS sequence"/>
</dbReference>
<dbReference type="GO" id="GO:0061630">
    <property type="term" value="F:ubiquitin protein ligase activity"/>
    <property type="evidence" value="ECO:0007669"/>
    <property type="project" value="TreeGrafter"/>
</dbReference>
<evidence type="ECO:0000256" key="4">
    <source>
        <dbReference type="SAM" id="MobiDB-lite"/>
    </source>
</evidence>